<evidence type="ECO:0000313" key="8">
    <source>
        <dbReference type="EMBL" id="EHY66639.1"/>
    </source>
</evidence>
<feature type="domain" description="RNA polymerase Rpb5 N-terminal" evidence="7">
    <location>
        <begin position="5"/>
        <end position="91"/>
    </location>
</feature>
<dbReference type="GO" id="GO:0005736">
    <property type="term" value="C:RNA polymerase I complex"/>
    <property type="evidence" value="ECO:0007669"/>
    <property type="project" value="TreeGrafter"/>
</dbReference>
<dbReference type="PANTHER" id="PTHR10535:SF0">
    <property type="entry name" value="DNA-DIRECTED RNA POLYMERASES I, II, AND III SUBUNIT RPABC1"/>
    <property type="match status" value="1"/>
</dbReference>
<reference evidence="9 10" key="3">
    <citation type="journal article" date="2014" name="Genome Announc.">
        <title>Genome Sequence of the Microsporidian Species Nematocida sp1 Strain ERTm6 (ATCC PRA-372).</title>
        <authorList>
            <person name="Bakowski M.A."/>
            <person name="Priest M."/>
            <person name="Young S."/>
            <person name="Cuomo C.A."/>
            <person name="Troemel E.R."/>
        </authorList>
    </citation>
    <scope>NUCLEOTIDE SEQUENCE [LARGE SCALE GENOMIC DNA]</scope>
    <source>
        <strain evidence="9 10">ERTm6</strain>
    </source>
</reference>
<dbReference type="InterPro" id="IPR035913">
    <property type="entry name" value="RPB5-like_sf"/>
</dbReference>
<dbReference type="SUPFAM" id="SSF53036">
    <property type="entry name" value="Eukaryotic RPB5 N-terminal domain"/>
    <property type="match status" value="1"/>
</dbReference>
<dbReference type="InterPro" id="IPR000783">
    <property type="entry name" value="RNA_pol_subH/Rpb5_C"/>
</dbReference>
<dbReference type="GO" id="GO:0006366">
    <property type="term" value="P:transcription by RNA polymerase II"/>
    <property type="evidence" value="ECO:0007669"/>
    <property type="project" value="TreeGrafter"/>
</dbReference>
<dbReference type="InterPro" id="IPR014381">
    <property type="entry name" value="Arch_Rpo5/euc_Rpb5"/>
</dbReference>
<comment type="subcellular location">
    <subcellularLocation>
        <location evidence="1">Nucleus</location>
    </subcellularLocation>
</comment>
<dbReference type="Proteomes" id="UP000005622">
    <property type="component" value="Unassembled WGS sequence"/>
</dbReference>
<comment type="similarity">
    <text evidence="5">Belongs to the archaeal Rpo5/eukaryotic RPB5 RNA polymerase subunit family.</text>
</comment>
<evidence type="ECO:0000256" key="2">
    <source>
        <dbReference type="ARBA" id="ARBA00020809"/>
    </source>
</evidence>
<evidence type="ECO:0000256" key="4">
    <source>
        <dbReference type="ARBA" id="ARBA00023242"/>
    </source>
</evidence>
<evidence type="ECO:0000259" key="6">
    <source>
        <dbReference type="Pfam" id="PF01191"/>
    </source>
</evidence>
<evidence type="ECO:0000313" key="10">
    <source>
        <dbReference type="Proteomes" id="UP000054524"/>
    </source>
</evidence>
<dbReference type="GO" id="GO:0003899">
    <property type="term" value="F:DNA-directed RNA polymerase activity"/>
    <property type="evidence" value="ECO:0007669"/>
    <property type="project" value="InterPro"/>
</dbReference>
<keyword evidence="3" id="KW-0804">Transcription</keyword>
<dbReference type="InterPro" id="IPR005571">
    <property type="entry name" value="RNA_pol_Rpb5_N"/>
</dbReference>
<reference evidence="9" key="2">
    <citation type="submission" date="2012-10" db="EMBL/GenBank/DDBJ databases">
        <authorList>
            <consortium name="The Broad Institute Genome Sequencing Platform"/>
            <consortium name="The Broad Institute Genome Sequencing Center for Infectious Disease"/>
            <person name="Cuomo C."/>
            <person name="Troemel E."/>
            <person name="Walker B."/>
            <person name="Young S.K."/>
            <person name="Zeng Q."/>
            <person name="Gargeya S."/>
            <person name="Fitzgerald M."/>
            <person name="Haas B."/>
            <person name="Abouelleil A."/>
            <person name="Alvarado L."/>
            <person name="Arachchi H.M."/>
            <person name="Berlin A.M."/>
            <person name="Chapman S.B."/>
            <person name="Goldberg J."/>
            <person name="Griggs A."/>
            <person name="Gujja S."/>
            <person name="Hansen M."/>
            <person name="Howarth C."/>
            <person name="Imamovic A."/>
            <person name="Larimer J."/>
            <person name="McCowan C."/>
            <person name="Murphy C."/>
            <person name="Neiman D."/>
            <person name="Pearson M."/>
            <person name="Priest M."/>
            <person name="Roberts A."/>
            <person name="Saif S."/>
            <person name="Shea T."/>
            <person name="Sisk P."/>
            <person name="Sykes S."/>
            <person name="Wortman J."/>
            <person name="Nusbaum C."/>
            <person name="Birren B."/>
        </authorList>
    </citation>
    <scope>NUCLEOTIDE SEQUENCE</scope>
    <source>
        <strain evidence="9">ERTm6</strain>
    </source>
</reference>
<evidence type="ECO:0000256" key="3">
    <source>
        <dbReference type="ARBA" id="ARBA00023163"/>
    </source>
</evidence>
<protein>
    <recommendedName>
        <fullName evidence="2">DNA-directed RNA polymerases I, II, and III subunit RPABC1</fullName>
    </recommendedName>
</protein>
<evidence type="ECO:0000256" key="1">
    <source>
        <dbReference type="ARBA" id="ARBA00004123"/>
    </source>
</evidence>
<evidence type="ECO:0000313" key="9">
    <source>
        <dbReference type="EMBL" id="KFG26666.1"/>
    </source>
</evidence>
<dbReference type="Pfam" id="PF03871">
    <property type="entry name" value="RNA_pol_Rpb5_N"/>
    <property type="match status" value="1"/>
</dbReference>
<dbReference type="Gene3D" id="3.40.1340.10">
    <property type="entry name" value="RNA polymerase, Rpb5, N-terminal domain"/>
    <property type="match status" value="1"/>
</dbReference>
<evidence type="ECO:0000259" key="7">
    <source>
        <dbReference type="Pfam" id="PF03871"/>
    </source>
</evidence>
<dbReference type="OrthoDB" id="248779at2759"/>
<dbReference type="EMBL" id="JH604633">
    <property type="protein sequence ID" value="EHY66639.1"/>
    <property type="molecule type" value="Genomic_DNA"/>
</dbReference>
<dbReference type="GO" id="GO:0005666">
    <property type="term" value="C:RNA polymerase III complex"/>
    <property type="evidence" value="ECO:0007669"/>
    <property type="project" value="TreeGrafter"/>
</dbReference>
<dbReference type="InterPro" id="IPR036710">
    <property type="entry name" value="RNA_pol_Rpb5_N_sf"/>
</dbReference>
<accession>H8Z9K8</accession>
<dbReference type="STRING" id="944018.H8Z9K8"/>
<dbReference type="PIRSF" id="PIRSF000747">
    <property type="entry name" value="RPB5"/>
    <property type="match status" value="1"/>
</dbReference>
<dbReference type="GO" id="GO:0005665">
    <property type="term" value="C:RNA polymerase II, core complex"/>
    <property type="evidence" value="ECO:0007669"/>
    <property type="project" value="TreeGrafter"/>
</dbReference>
<gene>
    <name evidence="8" type="ORF">NERG_00279</name>
    <name evidence="9" type="ORF">NESG_00817</name>
</gene>
<dbReference type="AlphaFoldDB" id="H8Z9K8"/>
<name>H8Z9K8_NEMA1</name>
<dbReference type="Pfam" id="PF01191">
    <property type="entry name" value="RNA_pol_Rpb5_C"/>
    <property type="match status" value="1"/>
</dbReference>
<dbReference type="FunFam" id="3.90.940.20:FF:000001">
    <property type="entry name" value="DNA-directed RNA polymerases I, II, and III subunit RPABC1"/>
    <property type="match status" value="1"/>
</dbReference>
<proteinExistence type="inferred from homology"/>
<keyword evidence="10" id="KW-1185">Reference proteome</keyword>
<dbReference type="HOGENOM" id="CLU_058320_0_0_1"/>
<dbReference type="PANTHER" id="PTHR10535">
    <property type="entry name" value="DNA-DIRECTED RNA POLYMERASES I, II, AND III SUBUNIT RPABC1"/>
    <property type="match status" value="1"/>
</dbReference>
<feature type="domain" description="RNA polymerase subunit H/Rpb5 C-terminal" evidence="6">
    <location>
        <begin position="135"/>
        <end position="207"/>
    </location>
</feature>
<dbReference type="GO" id="GO:0003677">
    <property type="term" value="F:DNA binding"/>
    <property type="evidence" value="ECO:0007669"/>
    <property type="project" value="InterPro"/>
</dbReference>
<organism evidence="8">
    <name type="scientific">Nematocida ausubeli (strain ATCC PRA-371 / ERTm2)</name>
    <name type="common">Nematode killer fungus</name>
    <dbReference type="NCBI Taxonomy" id="1913371"/>
    <lineage>
        <taxon>Eukaryota</taxon>
        <taxon>Fungi</taxon>
        <taxon>Fungi incertae sedis</taxon>
        <taxon>Microsporidia</taxon>
        <taxon>Nematocida</taxon>
    </lineage>
</organism>
<dbReference type="SUPFAM" id="SSF55287">
    <property type="entry name" value="RPB5-like RNA polymerase subunit"/>
    <property type="match status" value="1"/>
</dbReference>
<evidence type="ECO:0000256" key="5">
    <source>
        <dbReference type="ARBA" id="ARBA00025765"/>
    </source>
</evidence>
<keyword evidence="4" id="KW-0539">Nucleus</keyword>
<dbReference type="EMBL" id="AKIJ01000002">
    <property type="protein sequence ID" value="KFG26666.1"/>
    <property type="molecule type" value="Genomic_DNA"/>
</dbReference>
<dbReference type="GO" id="GO:0042797">
    <property type="term" value="P:tRNA transcription by RNA polymerase III"/>
    <property type="evidence" value="ECO:0007669"/>
    <property type="project" value="TreeGrafter"/>
</dbReference>
<reference evidence="8" key="1">
    <citation type="submission" date="2011-03" db="EMBL/GenBank/DDBJ databases">
        <title>The Genome Sequence of Nematocida sp1 strain ERTm2.</title>
        <authorList>
            <consortium name="The Broad Institute Genome Sequencing Platform"/>
            <consortium name="The Broad Institute Genome Sequencing Center for Infectious Disease"/>
            <person name="Cuomo C."/>
            <person name="Troemel E."/>
            <person name="Young S.K."/>
            <person name="Zeng Q."/>
            <person name="Gargeya S."/>
            <person name="Fitzgerald M."/>
            <person name="Haas B."/>
            <person name="Abouelleil A."/>
            <person name="Alvarado L."/>
            <person name="Arachchi H.M."/>
            <person name="Berlin A."/>
            <person name="Brown A."/>
            <person name="Chapman S.B."/>
            <person name="Chen Z."/>
            <person name="Dunbar C."/>
            <person name="Freedman E."/>
            <person name="Gearin G."/>
            <person name="Gellesch M."/>
            <person name="Goldberg J."/>
            <person name="Griggs A."/>
            <person name="Gujja S."/>
            <person name="Heilman E.R."/>
            <person name="Heiman D."/>
            <person name="Howarth C."/>
            <person name="Larson L."/>
            <person name="Lui A."/>
            <person name="MacDonald P.J.P."/>
            <person name="Mehta T."/>
            <person name="Montmayeur A."/>
            <person name="Murphy C."/>
            <person name="Neiman D."/>
            <person name="Pearson M."/>
            <person name="Priest M."/>
            <person name="Roberts A."/>
            <person name="Saif S."/>
            <person name="Shea T."/>
            <person name="Shenoy N."/>
            <person name="Sisk P."/>
            <person name="Stolte C."/>
            <person name="Sykes S."/>
            <person name="White J."/>
            <person name="Yandava C."/>
            <person name="Wortman J."/>
            <person name="Nusbaum C."/>
            <person name="Birren B."/>
        </authorList>
    </citation>
    <scope>NUCLEOTIDE SEQUENCE</scope>
    <source>
        <strain evidence="8">ERTm2</strain>
    </source>
</reference>
<dbReference type="Gene3D" id="3.90.940.20">
    <property type="entry name" value="RPB5-like RNA polymerase subunit"/>
    <property type="match status" value="1"/>
</dbReference>
<sequence>MCDQEEIRKLWLCQKTIFQMMKCRGYTVSEVDMEMDLNAFKTSYPALINTGSKHSLSMLFQHTSMPEKQLFVFFPDNAYFKAKDIKLYTSTLGKQNIHNGIIVCKETLKAHSLKALDESRKDYDLELFYIKELLFNITKHKDVPKHVLLTDEEKKSVLKERKVGDAQLKKILVDDPVNRYYAGKRGQVYRIIRNSETAGISIEYRIVE</sequence>
<dbReference type="Proteomes" id="UP000054524">
    <property type="component" value="Unassembled WGS sequence"/>
</dbReference>
<accession>A0A086J3E8</accession>
<dbReference type="GO" id="GO:0006362">
    <property type="term" value="P:transcription elongation by RNA polymerase I"/>
    <property type="evidence" value="ECO:0007669"/>
    <property type="project" value="TreeGrafter"/>
</dbReference>